<accession>A0AAV6S354</accession>
<organism evidence="1 2">
    <name type="scientific">Solea senegalensis</name>
    <name type="common">Senegalese sole</name>
    <dbReference type="NCBI Taxonomy" id="28829"/>
    <lineage>
        <taxon>Eukaryota</taxon>
        <taxon>Metazoa</taxon>
        <taxon>Chordata</taxon>
        <taxon>Craniata</taxon>
        <taxon>Vertebrata</taxon>
        <taxon>Euteleostomi</taxon>
        <taxon>Actinopterygii</taxon>
        <taxon>Neopterygii</taxon>
        <taxon>Teleostei</taxon>
        <taxon>Neoteleostei</taxon>
        <taxon>Acanthomorphata</taxon>
        <taxon>Carangaria</taxon>
        <taxon>Pleuronectiformes</taxon>
        <taxon>Pleuronectoidei</taxon>
        <taxon>Soleidae</taxon>
        <taxon>Solea</taxon>
    </lineage>
</organism>
<dbReference type="AlphaFoldDB" id="A0AAV6S354"/>
<keyword evidence="2" id="KW-1185">Reference proteome</keyword>
<dbReference type="Proteomes" id="UP000693946">
    <property type="component" value="Linkage Group LG15"/>
</dbReference>
<evidence type="ECO:0000313" key="2">
    <source>
        <dbReference type="Proteomes" id="UP000693946"/>
    </source>
</evidence>
<protein>
    <submittedName>
        <fullName evidence="1">Uncharacterized protein</fullName>
    </submittedName>
</protein>
<reference evidence="1 2" key="1">
    <citation type="journal article" date="2021" name="Sci. Rep.">
        <title>Chromosome anchoring in Senegalese sole (Solea senegalensis) reveals sex-associated markers and genome rearrangements in flatfish.</title>
        <authorList>
            <person name="Guerrero-Cozar I."/>
            <person name="Gomez-Garrido J."/>
            <person name="Berbel C."/>
            <person name="Martinez-Blanch J.F."/>
            <person name="Alioto T."/>
            <person name="Claros M.G."/>
            <person name="Gagnaire P.A."/>
            <person name="Manchado M."/>
        </authorList>
    </citation>
    <scope>NUCLEOTIDE SEQUENCE [LARGE SCALE GENOMIC DNA]</scope>
    <source>
        <strain evidence="1">Sse05_10M</strain>
    </source>
</reference>
<sequence>MLLCSVSVCVPVSQCSSLLSTCQVSILPSFLPSFLGAEEEQTVFRRVGSKAVGPSMLFKVSATSLNLGNHGSHPNAKLVLKLKPHRSWGLRSQLDVYDVV</sequence>
<dbReference type="EMBL" id="JAGKHQ010000007">
    <property type="protein sequence ID" value="KAG7511822.1"/>
    <property type="molecule type" value="Genomic_DNA"/>
</dbReference>
<proteinExistence type="predicted"/>
<gene>
    <name evidence="1" type="ORF">JOB18_011470</name>
</gene>
<comment type="caution">
    <text evidence="1">The sequence shown here is derived from an EMBL/GenBank/DDBJ whole genome shotgun (WGS) entry which is preliminary data.</text>
</comment>
<evidence type="ECO:0000313" key="1">
    <source>
        <dbReference type="EMBL" id="KAG7511822.1"/>
    </source>
</evidence>
<name>A0AAV6S354_SOLSE</name>